<feature type="transmembrane region" description="Helical" evidence="1">
    <location>
        <begin position="203"/>
        <end position="224"/>
    </location>
</feature>
<feature type="transmembrane region" description="Helical" evidence="1">
    <location>
        <begin position="120"/>
        <end position="142"/>
    </location>
</feature>
<dbReference type="Proteomes" id="UP000009875">
    <property type="component" value="Unassembled WGS sequence"/>
</dbReference>
<keyword evidence="1" id="KW-0812">Transmembrane</keyword>
<dbReference type="eggNOG" id="COG2738">
    <property type="taxonomic scope" value="Bacteria"/>
</dbReference>
<dbReference type="PANTHER" id="PTHR36434:SF1">
    <property type="entry name" value="MEMBRANE PROTEASE YUGP-RELATED"/>
    <property type="match status" value="1"/>
</dbReference>
<comment type="caution">
    <text evidence="2">The sequence shown here is derived from an EMBL/GenBank/DDBJ whole genome shotgun (WGS) entry which is preliminary data.</text>
</comment>
<gene>
    <name evidence="2" type="ORF">HMPREF9698_01383</name>
</gene>
<dbReference type="HOGENOM" id="CLU_084406_0_0_9"/>
<name>K9EQK5_9LACT</name>
<feature type="transmembrane region" description="Helical" evidence="1">
    <location>
        <begin position="7"/>
        <end position="26"/>
    </location>
</feature>
<evidence type="ECO:0008006" key="4">
    <source>
        <dbReference type="Google" id="ProtNLM"/>
    </source>
</evidence>
<keyword evidence="1" id="KW-1133">Transmembrane helix</keyword>
<dbReference type="EMBL" id="AGXA01000022">
    <property type="protein sequence ID" value="EKU93222.1"/>
    <property type="molecule type" value="Genomic_DNA"/>
</dbReference>
<feature type="transmembrane region" description="Helical" evidence="1">
    <location>
        <begin position="149"/>
        <end position="171"/>
    </location>
</feature>
<dbReference type="STRING" id="883081.HMPREF9698_01383"/>
<dbReference type="PANTHER" id="PTHR36434">
    <property type="entry name" value="MEMBRANE PROTEASE YUGP-RELATED"/>
    <property type="match status" value="1"/>
</dbReference>
<proteinExistence type="predicted"/>
<dbReference type="InterPro" id="IPR007395">
    <property type="entry name" value="Zn_peptidase_2"/>
</dbReference>
<evidence type="ECO:0000313" key="2">
    <source>
        <dbReference type="EMBL" id="EKU93222.1"/>
    </source>
</evidence>
<dbReference type="RefSeq" id="WP_003778432.1">
    <property type="nucleotide sequence ID" value="NZ_JH992960.1"/>
</dbReference>
<dbReference type="AlphaFoldDB" id="K9EQK5"/>
<organism evidence="2 3">
    <name type="scientific">Alloiococcus otitis ATCC 51267</name>
    <dbReference type="NCBI Taxonomy" id="883081"/>
    <lineage>
        <taxon>Bacteria</taxon>
        <taxon>Bacillati</taxon>
        <taxon>Bacillota</taxon>
        <taxon>Bacilli</taxon>
        <taxon>Lactobacillales</taxon>
        <taxon>Carnobacteriaceae</taxon>
        <taxon>Alloiococcus</taxon>
    </lineage>
</organism>
<dbReference type="Pfam" id="PF04298">
    <property type="entry name" value="Zn_peptidase_2"/>
    <property type="match status" value="1"/>
</dbReference>
<protein>
    <recommendedName>
        <fullName evidence="4">Zn-dependent protease</fullName>
    </recommendedName>
</protein>
<reference evidence="2 3" key="1">
    <citation type="submission" date="2012-09" db="EMBL/GenBank/DDBJ databases">
        <title>The Genome Sequence of Alloiococcus otitis ATCC 51267.</title>
        <authorList>
            <consortium name="The Broad Institute Genome Sequencing Platform"/>
            <person name="Earl A."/>
            <person name="Ward D."/>
            <person name="Feldgarden M."/>
            <person name="Gevers D."/>
            <person name="Huys G."/>
            <person name="Walker B."/>
            <person name="Young S.K."/>
            <person name="Zeng Q."/>
            <person name="Gargeya S."/>
            <person name="Fitzgerald M."/>
            <person name="Haas B."/>
            <person name="Abouelleil A."/>
            <person name="Alvarado L."/>
            <person name="Arachchi H.M."/>
            <person name="Berlin A.M."/>
            <person name="Chapman S.B."/>
            <person name="Goldberg J."/>
            <person name="Griggs A."/>
            <person name="Gujja S."/>
            <person name="Hansen M."/>
            <person name="Howarth C."/>
            <person name="Imamovic A."/>
            <person name="Larimer J."/>
            <person name="McCowen C."/>
            <person name="Montmayeur A."/>
            <person name="Murphy C."/>
            <person name="Neiman D."/>
            <person name="Pearson M."/>
            <person name="Priest M."/>
            <person name="Roberts A."/>
            <person name="Saif S."/>
            <person name="Shea T."/>
            <person name="Sisk P."/>
            <person name="Sykes S."/>
            <person name="Wortman J."/>
            <person name="Nusbaum C."/>
            <person name="Birren B."/>
        </authorList>
    </citation>
    <scope>NUCLEOTIDE SEQUENCE [LARGE SCALE GENOMIC DNA]</scope>
    <source>
        <strain evidence="2 3">ATCC 51267</strain>
    </source>
</reference>
<evidence type="ECO:0000256" key="1">
    <source>
        <dbReference type="SAM" id="Phobius"/>
    </source>
</evidence>
<evidence type="ECO:0000313" key="3">
    <source>
        <dbReference type="Proteomes" id="UP000009875"/>
    </source>
</evidence>
<keyword evidence="3" id="KW-1185">Reference proteome</keyword>
<sequence length="231" mass="25508">MPIFFDPYFYLVIIGIAISGAASVYMQSTYSKFSDVKASNGQTAAEVCRQILDSKGLSNIRLEGIRGELTDHYSANEKTLRLSEATKNSDSVAAIGVAAHETGHAIQDKEGYFPLRLRHLLVPVTNFGSTLAWPVILFGLLIGQESGNFLIMLGIMLFSLALFFQLVTLPVEFNASRRAMKVLEGSALLNEEELSQARKVLRAAALTYVAATITTFLNILRVFLLTQNRRR</sequence>
<keyword evidence="1" id="KW-0472">Membrane</keyword>
<accession>K9EQK5</accession>
<dbReference type="PATRIC" id="fig|883081.3.peg.1218"/>